<feature type="domain" description="PucR C-terminal helix-turn-helix" evidence="1">
    <location>
        <begin position="316"/>
        <end position="374"/>
    </location>
</feature>
<dbReference type="InterPro" id="IPR051448">
    <property type="entry name" value="CdaR-like_regulators"/>
</dbReference>
<dbReference type="InterPro" id="IPR025736">
    <property type="entry name" value="PucR_C-HTH_dom"/>
</dbReference>
<organism evidence="2 3">
    <name type="scientific">Streptomyces johnsoniae</name>
    <dbReference type="NCBI Taxonomy" id="3075532"/>
    <lineage>
        <taxon>Bacteria</taxon>
        <taxon>Bacillati</taxon>
        <taxon>Actinomycetota</taxon>
        <taxon>Actinomycetes</taxon>
        <taxon>Kitasatosporales</taxon>
        <taxon>Streptomycetaceae</taxon>
        <taxon>Streptomyces</taxon>
    </lineage>
</organism>
<gene>
    <name evidence="2" type="ORF">RM779_00875</name>
</gene>
<evidence type="ECO:0000259" key="1">
    <source>
        <dbReference type="Pfam" id="PF13556"/>
    </source>
</evidence>
<dbReference type="EMBL" id="JAVREV010000001">
    <property type="protein sequence ID" value="MDT0441156.1"/>
    <property type="molecule type" value="Genomic_DNA"/>
</dbReference>
<dbReference type="Pfam" id="PF13556">
    <property type="entry name" value="HTH_30"/>
    <property type="match status" value="1"/>
</dbReference>
<keyword evidence="3" id="KW-1185">Reference proteome</keyword>
<protein>
    <submittedName>
        <fullName evidence="2">Helix-turn-helix domain-containing protein</fullName>
    </submittedName>
</protein>
<name>A0ABU2RWM9_9ACTN</name>
<dbReference type="Proteomes" id="UP001183615">
    <property type="component" value="Unassembled WGS sequence"/>
</dbReference>
<dbReference type="Gene3D" id="1.10.10.2840">
    <property type="entry name" value="PucR C-terminal helix-turn-helix domain"/>
    <property type="match status" value="1"/>
</dbReference>
<dbReference type="RefSeq" id="WP_311614699.1">
    <property type="nucleotide sequence ID" value="NZ_JAVREV010000001.1"/>
</dbReference>
<evidence type="ECO:0000313" key="3">
    <source>
        <dbReference type="Proteomes" id="UP001183615"/>
    </source>
</evidence>
<evidence type="ECO:0000313" key="2">
    <source>
        <dbReference type="EMBL" id="MDT0441156.1"/>
    </source>
</evidence>
<proteinExistence type="predicted"/>
<dbReference type="PANTHER" id="PTHR33744">
    <property type="entry name" value="CARBOHYDRATE DIACID REGULATOR"/>
    <property type="match status" value="1"/>
</dbReference>
<accession>A0ABU2RWM9</accession>
<sequence length="379" mass="39419">MRADYQELIDEVSALLGTPATLEGRDFALIAFGAHESEDDRVMDPVRTRSILRRRSPPAVRAWFERFGIATARAPVRIPPEPAAGVLTGRICLPVRHGSVVYGYIWLLDDDVLTLDDPRLDDAMATAGRIGTLLAEEARAGARLGELLHALLAEAGQGAADALAEALGPAAEGPLTLVAVTPWPVTQRGEPADVPTAPPGALALCLMPGGQAHGRVAPAAPAALAALTRPGTARAVAERLRGGATAGIGGTGHGPEDLPGAWRQALAAARAAGAEDRLGAVAAWAALGPYRLLTALPEGAPDPAVAPLLAPGHRELARTAETFLDHAGQAARTAAALGIHRQTLYYRLSRVERLTGLDLGSGADRLLLHMALKAARLRP</sequence>
<dbReference type="PANTHER" id="PTHR33744:SF17">
    <property type="entry name" value="CONSERVED PROTEIN"/>
    <property type="match status" value="1"/>
</dbReference>
<dbReference type="InterPro" id="IPR042070">
    <property type="entry name" value="PucR_C-HTH_sf"/>
</dbReference>
<comment type="caution">
    <text evidence="2">The sequence shown here is derived from an EMBL/GenBank/DDBJ whole genome shotgun (WGS) entry which is preliminary data.</text>
</comment>
<reference evidence="3" key="1">
    <citation type="submission" date="2023-07" db="EMBL/GenBank/DDBJ databases">
        <title>30 novel species of actinomycetes from the DSMZ collection.</title>
        <authorList>
            <person name="Nouioui I."/>
        </authorList>
    </citation>
    <scope>NUCLEOTIDE SEQUENCE [LARGE SCALE GENOMIC DNA]</scope>
    <source>
        <strain evidence="3">DSM 41886</strain>
    </source>
</reference>